<feature type="signal peptide" evidence="1">
    <location>
        <begin position="1"/>
        <end position="17"/>
    </location>
</feature>
<dbReference type="AlphaFoldDB" id="A0A8J5W523"/>
<organism evidence="2 3">
    <name type="scientific">Zizania palustris</name>
    <name type="common">Northern wild rice</name>
    <dbReference type="NCBI Taxonomy" id="103762"/>
    <lineage>
        <taxon>Eukaryota</taxon>
        <taxon>Viridiplantae</taxon>
        <taxon>Streptophyta</taxon>
        <taxon>Embryophyta</taxon>
        <taxon>Tracheophyta</taxon>
        <taxon>Spermatophyta</taxon>
        <taxon>Magnoliopsida</taxon>
        <taxon>Liliopsida</taxon>
        <taxon>Poales</taxon>
        <taxon>Poaceae</taxon>
        <taxon>BOP clade</taxon>
        <taxon>Oryzoideae</taxon>
        <taxon>Oryzeae</taxon>
        <taxon>Zizaniinae</taxon>
        <taxon>Zizania</taxon>
    </lineage>
</organism>
<accession>A0A8J5W523</accession>
<reference evidence="2" key="2">
    <citation type="submission" date="2021-02" db="EMBL/GenBank/DDBJ databases">
        <authorList>
            <person name="Kimball J.A."/>
            <person name="Haas M.W."/>
            <person name="Macchietto M."/>
            <person name="Kono T."/>
            <person name="Duquette J."/>
            <person name="Shao M."/>
        </authorList>
    </citation>
    <scope>NUCLEOTIDE SEQUENCE</scope>
    <source>
        <tissue evidence="2">Fresh leaf tissue</tissue>
    </source>
</reference>
<comment type="caution">
    <text evidence="2">The sequence shown here is derived from an EMBL/GenBank/DDBJ whole genome shotgun (WGS) entry which is preliminary data.</text>
</comment>
<evidence type="ECO:0000256" key="1">
    <source>
        <dbReference type="SAM" id="SignalP"/>
    </source>
</evidence>
<dbReference type="EMBL" id="JAAALK010000283">
    <property type="protein sequence ID" value="KAG8077134.1"/>
    <property type="molecule type" value="Genomic_DNA"/>
</dbReference>
<proteinExistence type="predicted"/>
<sequence>MLCYLLSIRFCCLGCLQRTQNSRKMPPKSDKCGDMTGGEKLAILHKHRSSLADTMHFRRPVVPTSSVNAEIVAILLEKGKVCGSSSATTIVTKDVCFLCGMGRDLGEGGDVLHRRVEAVLPDAGEGVQLDAGSHMNSLCFVIYFTKRNMEGGAAHFSRKLASPLWISSTFWFAFTIY</sequence>
<feature type="chain" id="PRO_5035151082" evidence="1">
    <location>
        <begin position="18"/>
        <end position="177"/>
    </location>
</feature>
<name>A0A8J5W523_ZIZPA</name>
<reference evidence="2" key="1">
    <citation type="journal article" date="2021" name="bioRxiv">
        <title>Whole Genome Assembly and Annotation of Northern Wild Rice, Zizania palustris L., Supports a Whole Genome Duplication in the Zizania Genus.</title>
        <authorList>
            <person name="Haas M."/>
            <person name="Kono T."/>
            <person name="Macchietto M."/>
            <person name="Millas R."/>
            <person name="McGilp L."/>
            <person name="Shao M."/>
            <person name="Duquette J."/>
            <person name="Hirsch C.N."/>
            <person name="Kimball J."/>
        </authorList>
    </citation>
    <scope>NUCLEOTIDE SEQUENCE</scope>
    <source>
        <tissue evidence="2">Fresh leaf tissue</tissue>
    </source>
</reference>
<dbReference type="Proteomes" id="UP000729402">
    <property type="component" value="Unassembled WGS sequence"/>
</dbReference>
<keyword evidence="1" id="KW-0732">Signal</keyword>
<protein>
    <submittedName>
        <fullName evidence="2">Uncharacterized protein</fullName>
    </submittedName>
</protein>
<evidence type="ECO:0000313" key="3">
    <source>
        <dbReference type="Proteomes" id="UP000729402"/>
    </source>
</evidence>
<keyword evidence="3" id="KW-1185">Reference proteome</keyword>
<gene>
    <name evidence="2" type="ORF">GUJ93_ZPchr0006g41114</name>
</gene>
<evidence type="ECO:0000313" key="2">
    <source>
        <dbReference type="EMBL" id="KAG8077134.1"/>
    </source>
</evidence>